<dbReference type="OrthoDB" id="8896696at2"/>
<accession>A0A3G9G9A2</accession>
<dbReference type="InterPro" id="IPR009057">
    <property type="entry name" value="Homeodomain-like_sf"/>
</dbReference>
<proteinExistence type="predicted"/>
<reference evidence="3" key="3">
    <citation type="journal article" date="2017" name="Plant Physiol. Biochem.">
        <title>Differential oxidative and antioxidative response of duckweed Lemna minor toward plant growth promoting/inhibiting bacteria.</title>
        <authorList>
            <person name="Ishizawa H."/>
            <person name="Kuroda M."/>
            <person name="Morikawa M."/>
            <person name="Ike M."/>
        </authorList>
    </citation>
    <scope>NUCLEOTIDE SEQUENCE [LARGE SCALE GENOMIC DNA]</scope>
    <source>
        <strain evidence="3">H3</strain>
    </source>
</reference>
<reference evidence="2 3" key="2">
    <citation type="journal article" date="2017" name="Genome Announc.">
        <title>Draft genome sequence of Aquitalea magnusonii strain H3, a plant growth-promoting bacterium of duckweed Lemna minor.</title>
        <authorList>
            <person name="Ishizawa H."/>
            <person name="Kuroda M."/>
            <person name="Ike M."/>
        </authorList>
    </citation>
    <scope>NUCLEOTIDE SEQUENCE [LARGE SCALE GENOMIC DNA]</scope>
    <source>
        <strain evidence="2 3">H3</strain>
    </source>
</reference>
<sequence length="153" mass="16942">MNRNDHEMAMARALHLVPENVRTIIDLIGLSATIKLVEAYGGTHFPVPKTVRQEGQYFAALSEAVGVEPAAMLVKHYGNTRLYVAKCARAIRALRDASIRADYDAHCLELGHNATVNNVLVPKYRLCDRRIEEILEKDDDLVPLSGTGQGSLF</sequence>
<dbReference type="RefSeq" id="WP_089084340.1">
    <property type="nucleotide sequence ID" value="NZ_AP018823.1"/>
</dbReference>
<dbReference type="AlphaFoldDB" id="A0A3G9G9A2"/>
<reference evidence="3" key="1">
    <citation type="journal article" date="2017" name="Biotechnol. Biofuels">
        <title>Evaluation of environmental bacterial communities as a factor affecting the growth of duckweed Lemna minor.</title>
        <authorList>
            <person name="Ishizawa H."/>
            <person name="Kuroda M."/>
            <person name="Morikawa M."/>
            <person name="Ike M."/>
        </authorList>
    </citation>
    <scope>NUCLEOTIDE SEQUENCE [LARGE SCALE GENOMIC DNA]</scope>
    <source>
        <strain evidence="3">H3</strain>
    </source>
</reference>
<evidence type="ECO:0000259" key="1">
    <source>
        <dbReference type="Pfam" id="PF08765"/>
    </source>
</evidence>
<dbReference type="Pfam" id="PF08765">
    <property type="entry name" value="Mor"/>
    <property type="match status" value="1"/>
</dbReference>
<dbReference type="InterPro" id="IPR014875">
    <property type="entry name" value="Mor_transcription_activator"/>
</dbReference>
<name>A0A3G9G9A2_9NEIS</name>
<organism evidence="2 3">
    <name type="scientific">Aquitalea magnusonii</name>
    <dbReference type="NCBI Taxonomy" id="332411"/>
    <lineage>
        <taxon>Bacteria</taxon>
        <taxon>Pseudomonadati</taxon>
        <taxon>Pseudomonadota</taxon>
        <taxon>Betaproteobacteria</taxon>
        <taxon>Neisseriales</taxon>
        <taxon>Chromobacteriaceae</taxon>
        <taxon>Aquitalea</taxon>
    </lineage>
</organism>
<protein>
    <submittedName>
        <fullName evidence="2">Integral membrane protein, rhomboid family</fullName>
    </submittedName>
</protein>
<feature type="domain" description="Mor transcription activator" evidence="1">
    <location>
        <begin position="45"/>
        <end position="137"/>
    </location>
</feature>
<keyword evidence="3" id="KW-1185">Reference proteome</keyword>
<gene>
    <name evidence="2" type="ORF">DLM_0888</name>
</gene>
<evidence type="ECO:0000313" key="2">
    <source>
        <dbReference type="EMBL" id="BBF84528.1"/>
    </source>
</evidence>
<dbReference type="EMBL" id="AP018823">
    <property type="protein sequence ID" value="BBF84528.1"/>
    <property type="molecule type" value="Genomic_DNA"/>
</dbReference>
<dbReference type="SUPFAM" id="SSF46689">
    <property type="entry name" value="Homeodomain-like"/>
    <property type="match status" value="1"/>
</dbReference>
<evidence type="ECO:0000313" key="3">
    <source>
        <dbReference type="Proteomes" id="UP000198290"/>
    </source>
</evidence>
<dbReference type="KEGG" id="amah:DLM_0888"/>
<dbReference type="Proteomes" id="UP000198290">
    <property type="component" value="Chromosome"/>
</dbReference>